<name>A0A163JVT9_ABSGL</name>
<evidence type="ECO:0000313" key="3">
    <source>
        <dbReference type="Proteomes" id="UP000078561"/>
    </source>
</evidence>
<feature type="region of interest" description="Disordered" evidence="1">
    <location>
        <begin position="1"/>
        <end position="53"/>
    </location>
</feature>
<evidence type="ECO:0000256" key="1">
    <source>
        <dbReference type="SAM" id="MobiDB-lite"/>
    </source>
</evidence>
<protein>
    <submittedName>
        <fullName evidence="2">Uncharacterized protein</fullName>
    </submittedName>
</protein>
<feature type="compositionally biased region" description="Basic and acidic residues" evidence="1">
    <location>
        <begin position="12"/>
        <end position="21"/>
    </location>
</feature>
<dbReference type="EMBL" id="LT553804">
    <property type="protein sequence ID" value="SAM02373.1"/>
    <property type="molecule type" value="Genomic_DNA"/>
</dbReference>
<keyword evidence="3" id="KW-1185">Reference proteome</keyword>
<dbReference type="OrthoDB" id="5279943at2759"/>
<evidence type="ECO:0000313" key="2">
    <source>
        <dbReference type="EMBL" id="SAM02373.1"/>
    </source>
</evidence>
<reference evidence="2" key="1">
    <citation type="submission" date="2016-04" db="EMBL/GenBank/DDBJ databases">
        <authorList>
            <person name="Evans L.H."/>
            <person name="Alamgir A."/>
            <person name="Owens N."/>
            <person name="Weber N.D."/>
            <person name="Virtaneva K."/>
            <person name="Barbian K."/>
            <person name="Babar A."/>
            <person name="Rosenke K."/>
        </authorList>
    </citation>
    <scope>NUCLEOTIDE SEQUENCE [LARGE SCALE GENOMIC DNA]</scope>
    <source>
        <strain evidence="2">CBS 101.48</strain>
    </source>
</reference>
<gene>
    <name evidence="2" type="primary">ABSGL_08152.1 scaffold 9591</name>
</gene>
<accession>A0A163JVT9</accession>
<sequence length="251" mass="29057">MMDVHGPLTPPEDQREEHETQKPSVKFDLANVNTDHSTESSNIVQQQEQEEQLPSPSIDINAHMVPDSILVALLDREQEMKGLVQHNLSFFQSIQQHLGPAQWQDFERILYCGRQQLSDKQWMTKIEDLLDQVPCMVGTFKELVGYVDDDVGTNNDGNVNDYPFLNHVDLCHIRRYPERLHAFKSSYPQFFINCQQTLPKDTMSILESTLFTPISQLSDNQWKGIIKKHLSPYPNLMDQLKEIIAYEVDDE</sequence>
<feature type="compositionally biased region" description="Polar residues" evidence="1">
    <location>
        <begin position="31"/>
        <end position="44"/>
    </location>
</feature>
<dbReference type="AlphaFoldDB" id="A0A163JVT9"/>
<proteinExistence type="predicted"/>
<dbReference type="OMA" id="FENTLYC"/>
<organism evidence="2">
    <name type="scientific">Absidia glauca</name>
    <name type="common">Pin mould</name>
    <dbReference type="NCBI Taxonomy" id="4829"/>
    <lineage>
        <taxon>Eukaryota</taxon>
        <taxon>Fungi</taxon>
        <taxon>Fungi incertae sedis</taxon>
        <taxon>Mucoromycota</taxon>
        <taxon>Mucoromycotina</taxon>
        <taxon>Mucoromycetes</taxon>
        <taxon>Mucorales</taxon>
        <taxon>Cunninghamellaceae</taxon>
        <taxon>Absidia</taxon>
    </lineage>
</organism>
<dbReference type="Proteomes" id="UP000078561">
    <property type="component" value="Unassembled WGS sequence"/>
</dbReference>
<dbReference type="InParanoid" id="A0A163JVT9"/>